<dbReference type="InterPro" id="IPR036265">
    <property type="entry name" value="HIT-like_sf"/>
</dbReference>
<dbReference type="PROSITE" id="PS51084">
    <property type="entry name" value="HIT_2"/>
    <property type="match status" value="1"/>
</dbReference>
<dbReference type="SUPFAM" id="SSF54197">
    <property type="entry name" value="HIT-like"/>
    <property type="match status" value="1"/>
</dbReference>
<feature type="binding site" evidence="3">
    <location>
        <position position="51"/>
    </location>
    <ligand>
        <name>substrate</name>
    </ligand>
</feature>
<evidence type="ECO:0000256" key="2">
    <source>
        <dbReference type="PIRSR" id="PIRSR639383-1"/>
    </source>
</evidence>
<dbReference type="PANTHER" id="PTHR42997:SF1">
    <property type="entry name" value="AP-4-A PHOSPHORYLASE"/>
    <property type="match status" value="1"/>
</dbReference>
<evidence type="ECO:0000256" key="1">
    <source>
        <dbReference type="ARBA" id="ARBA00022741"/>
    </source>
</evidence>
<evidence type="ECO:0000313" key="6">
    <source>
        <dbReference type="EMBL" id="QQG65396.1"/>
    </source>
</evidence>
<dbReference type="Proteomes" id="UP000596092">
    <property type="component" value="Chromosome"/>
</dbReference>
<keyword evidence="1" id="KW-0547">Nucleotide-binding</keyword>
<feature type="binding site" evidence="3">
    <location>
        <position position="123"/>
    </location>
    <ligand>
        <name>substrate</name>
    </ligand>
</feature>
<dbReference type="AlphaFoldDB" id="A0A7T5VCQ8"/>
<proteinExistence type="predicted"/>
<dbReference type="Pfam" id="PF01230">
    <property type="entry name" value="HIT"/>
    <property type="match status" value="1"/>
</dbReference>
<dbReference type="InterPro" id="IPR039383">
    <property type="entry name" value="FHIT"/>
</dbReference>
<reference evidence="6 7" key="1">
    <citation type="submission" date="2020-05" db="EMBL/GenBank/DDBJ databases">
        <title>Complete genome of Desulfobulbus oligotrophicus.</title>
        <authorList>
            <person name="Podar M."/>
        </authorList>
    </citation>
    <scope>NUCLEOTIDE SEQUENCE [LARGE SCALE GENOMIC DNA]</scope>
    <source>
        <strain evidence="6 7">Prop6</strain>
    </source>
</reference>
<feature type="short sequence motif" description="Histidine triad motif" evidence="4">
    <location>
        <begin position="119"/>
        <end position="123"/>
    </location>
</feature>
<evidence type="ECO:0000256" key="3">
    <source>
        <dbReference type="PIRSR" id="PIRSR639383-2"/>
    </source>
</evidence>
<protein>
    <submittedName>
        <fullName evidence="6">HIT domain-containing protein</fullName>
    </submittedName>
</protein>
<evidence type="ECO:0000313" key="7">
    <source>
        <dbReference type="Proteomes" id="UP000596092"/>
    </source>
</evidence>
<dbReference type="KEGG" id="dog:HP555_05720"/>
<dbReference type="CDD" id="cd01275">
    <property type="entry name" value="FHIT"/>
    <property type="match status" value="1"/>
</dbReference>
<dbReference type="GO" id="GO:0000166">
    <property type="term" value="F:nucleotide binding"/>
    <property type="evidence" value="ECO:0007669"/>
    <property type="project" value="UniProtKB-KW"/>
</dbReference>
<keyword evidence="7" id="KW-1185">Reference proteome</keyword>
<organism evidence="6 7">
    <name type="scientific">Desulfobulbus oligotrophicus</name>
    <dbReference type="NCBI Taxonomy" id="1909699"/>
    <lineage>
        <taxon>Bacteria</taxon>
        <taxon>Pseudomonadati</taxon>
        <taxon>Thermodesulfobacteriota</taxon>
        <taxon>Desulfobulbia</taxon>
        <taxon>Desulfobulbales</taxon>
        <taxon>Desulfobulbaceae</taxon>
        <taxon>Desulfobulbus</taxon>
    </lineage>
</organism>
<dbReference type="PANTHER" id="PTHR42997">
    <property type="entry name" value="HIT FAMILY HYDROLASE"/>
    <property type="match status" value="1"/>
</dbReference>
<dbReference type="GO" id="GO:0003824">
    <property type="term" value="F:catalytic activity"/>
    <property type="evidence" value="ECO:0007669"/>
    <property type="project" value="InterPro"/>
</dbReference>
<evidence type="ECO:0000259" key="5">
    <source>
        <dbReference type="PROSITE" id="PS51084"/>
    </source>
</evidence>
<dbReference type="EMBL" id="CP054140">
    <property type="protein sequence ID" value="QQG65396.1"/>
    <property type="molecule type" value="Genomic_DNA"/>
</dbReference>
<dbReference type="RefSeq" id="WP_199264217.1">
    <property type="nucleotide sequence ID" value="NZ_CP054140.1"/>
</dbReference>
<feature type="domain" description="HIT" evidence="5">
    <location>
        <begin position="26"/>
        <end position="134"/>
    </location>
</feature>
<dbReference type="InterPro" id="IPR052908">
    <property type="entry name" value="AP-4-A_phosphorylase"/>
</dbReference>
<feature type="active site" description="Tele-AMP-histidine intermediate" evidence="2">
    <location>
        <position position="121"/>
    </location>
</feature>
<accession>A0A7T5VCQ8</accession>
<sequence>MKTLWTPWRMEHVLGNVPAVDGCLFEPLGTAPQDQAHLLLYRDNLTVVLLNRYPYANGHLLVAPRRHLADLTELSTEENSSLMAMLATCCTILRRHLHPHGINIGLNLGKAAGAGISEHLHFHLVPRWQGDHNFMTVCADIRTIPQHLENTFTMLAPDFSNLLTPPAP</sequence>
<evidence type="ECO:0000256" key="4">
    <source>
        <dbReference type="PROSITE-ProRule" id="PRU00464"/>
    </source>
</evidence>
<dbReference type="InterPro" id="IPR011146">
    <property type="entry name" value="HIT-like"/>
</dbReference>
<name>A0A7T5VCQ8_9BACT</name>
<dbReference type="Gene3D" id="3.30.428.10">
    <property type="entry name" value="HIT-like"/>
    <property type="match status" value="1"/>
</dbReference>
<gene>
    <name evidence="6" type="ORF">HP555_05720</name>
</gene>